<name>A0ABW1EDL5_9BACT</name>
<dbReference type="RefSeq" id="WP_263334500.1">
    <property type="nucleotide sequence ID" value="NZ_JAGSYH010000002.1"/>
</dbReference>
<gene>
    <name evidence="2" type="ORF">ACFPT7_02075</name>
</gene>
<dbReference type="Gene3D" id="1.10.10.10">
    <property type="entry name" value="Winged helix-like DNA-binding domain superfamily/Winged helix DNA-binding domain"/>
    <property type="match status" value="1"/>
</dbReference>
<reference evidence="3" key="1">
    <citation type="journal article" date="2019" name="Int. J. Syst. Evol. Microbiol.">
        <title>The Global Catalogue of Microorganisms (GCM) 10K type strain sequencing project: providing services to taxonomists for standard genome sequencing and annotation.</title>
        <authorList>
            <consortium name="The Broad Institute Genomics Platform"/>
            <consortium name="The Broad Institute Genome Sequencing Center for Infectious Disease"/>
            <person name="Wu L."/>
            <person name="Ma J."/>
        </authorList>
    </citation>
    <scope>NUCLEOTIDE SEQUENCE [LARGE SCALE GENOMIC DNA]</scope>
    <source>
        <strain evidence="3">JCM 4087</strain>
    </source>
</reference>
<feature type="region of interest" description="Disordered" evidence="1">
    <location>
        <begin position="108"/>
        <end position="147"/>
    </location>
</feature>
<keyword evidence="3" id="KW-1185">Reference proteome</keyword>
<evidence type="ECO:0000313" key="3">
    <source>
        <dbReference type="Proteomes" id="UP001596091"/>
    </source>
</evidence>
<proteinExistence type="predicted"/>
<dbReference type="Proteomes" id="UP001596091">
    <property type="component" value="Unassembled WGS sequence"/>
</dbReference>
<dbReference type="EMBL" id="JBHSPH010000001">
    <property type="protein sequence ID" value="MFC5861073.1"/>
    <property type="molecule type" value="Genomic_DNA"/>
</dbReference>
<evidence type="ECO:0000313" key="2">
    <source>
        <dbReference type="EMBL" id="MFC5861073.1"/>
    </source>
</evidence>
<accession>A0ABW1EDL5</accession>
<organism evidence="2 3">
    <name type="scientific">Acidicapsa dinghuensis</name>
    <dbReference type="NCBI Taxonomy" id="2218256"/>
    <lineage>
        <taxon>Bacteria</taxon>
        <taxon>Pseudomonadati</taxon>
        <taxon>Acidobacteriota</taxon>
        <taxon>Terriglobia</taxon>
        <taxon>Terriglobales</taxon>
        <taxon>Acidobacteriaceae</taxon>
        <taxon>Acidicapsa</taxon>
    </lineage>
</organism>
<dbReference type="InterPro" id="IPR036388">
    <property type="entry name" value="WH-like_DNA-bd_sf"/>
</dbReference>
<comment type="caution">
    <text evidence="2">The sequence shown here is derived from an EMBL/GenBank/DDBJ whole genome shotgun (WGS) entry which is preliminary data.</text>
</comment>
<sequence length="263" mass="29237">MEKYTALILADNHQQRAQRKTYPSVPSMAEDALMSERTFQRNLAELERKGVIRREWPDGKGRGKLTYYYFPELDERGSKRQERGVETDEKGCQSVTLFLQEGCQKGDRRVTKTGSPILSNKYNKSNKEPLPQPPQGGGDGAVKQPAPGGLASMRAVAVMNPVTEQAVDQVMQGCGFGRRRVRALLRRAVQLEVDKGEPAPSVALAMIAAWKQQAATAAQGFFSCAPYGVEKFFGDGHWRNPGSWPWDKRALDRHAEASVGVMR</sequence>
<evidence type="ECO:0000256" key="1">
    <source>
        <dbReference type="SAM" id="MobiDB-lite"/>
    </source>
</evidence>
<protein>
    <submittedName>
        <fullName evidence="2">Helix-turn-helix domain-containing protein</fullName>
    </submittedName>
</protein>
<feature type="compositionally biased region" description="Polar residues" evidence="1">
    <location>
        <begin position="112"/>
        <end position="123"/>
    </location>
</feature>